<reference evidence="2 3" key="1">
    <citation type="submission" date="2024-03" db="EMBL/GenBank/DDBJ databases">
        <title>High-quality draft genome sequence of Oceanobacter sp. wDCs-4.</title>
        <authorList>
            <person name="Dong C."/>
        </authorList>
    </citation>
    <scope>NUCLEOTIDE SEQUENCE [LARGE SCALE GENOMIC DNA]</scope>
    <source>
        <strain evidence="3">wDCs-4</strain>
    </source>
</reference>
<protein>
    <submittedName>
        <fullName evidence="2">Uncharacterized protein</fullName>
    </submittedName>
</protein>
<comment type="caution">
    <text evidence="2">The sequence shown here is derived from an EMBL/GenBank/DDBJ whole genome shotgun (WGS) entry which is preliminary data.</text>
</comment>
<organism evidence="2 3">
    <name type="scientific">Oceanobacter antarcticus</name>
    <dbReference type="NCBI Taxonomy" id="3133425"/>
    <lineage>
        <taxon>Bacteria</taxon>
        <taxon>Pseudomonadati</taxon>
        <taxon>Pseudomonadota</taxon>
        <taxon>Gammaproteobacteria</taxon>
        <taxon>Oceanospirillales</taxon>
        <taxon>Oceanospirillaceae</taxon>
        <taxon>Oceanobacter</taxon>
    </lineage>
</organism>
<dbReference type="EMBL" id="JBBKTX010000003">
    <property type="protein sequence ID" value="MFK4751540.1"/>
    <property type="molecule type" value="Genomic_DNA"/>
</dbReference>
<evidence type="ECO:0000313" key="3">
    <source>
        <dbReference type="Proteomes" id="UP001620597"/>
    </source>
</evidence>
<accession>A0ABW8NFH4</accession>
<gene>
    <name evidence="2" type="ORF">WG929_03860</name>
</gene>
<evidence type="ECO:0000313" key="2">
    <source>
        <dbReference type="EMBL" id="MFK4751540.1"/>
    </source>
</evidence>
<sequence>MDWRDRYTLLMSSLPAHGRWGSRHQTPLSRLKLERRLRLLSPQDADLLARIESSLQWRELPINTDNRQLVGRQRQLLGALRDDAIRPAAETSALLTLIQRRLDVRTLVAALWRREYQQADSPSPGGEWTVSRYRQIIERNWHEPTFRLEVAQPWLSQALQFIRLHQPWELEQMLLQYNWAWMGRSHLLGDNSLIAVVVYVLKWDMLNRRIGYDADNAVVRFKNWVTVDMTAVVQDDDSNPDRDAENTFAKTSAAAKRE</sequence>
<proteinExistence type="predicted"/>
<dbReference type="RefSeq" id="WP_416204985.1">
    <property type="nucleotide sequence ID" value="NZ_JBBKTX010000003.1"/>
</dbReference>
<dbReference type="Proteomes" id="UP001620597">
    <property type="component" value="Unassembled WGS sequence"/>
</dbReference>
<keyword evidence="3" id="KW-1185">Reference proteome</keyword>
<evidence type="ECO:0000256" key="1">
    <source>
        <dbReference type="SAM" id="MobiDB-lite"/>
    </source>
</evidence>
<feature type="region of interest" description="Disordered" evidence="1">
    <location>
        <begin position="235"/>
        <end position="258"/>
    </location>
</feature>
<name>A0ABW8NFH4_9GAMM</name>